<keyword evidence="3 5" id="KW-0732">Signal</keyword>
<evidence type="ECO:0000313" key="9">
    <source>
        <dbReference type="Proteomes" id="UP000594464"/>
    </source>
</evidence>
<dbReference type="InterPro" id="IPR018313">
    <property type="entry name" value="SBP_3_CS"/>
</dbReference>
<sequence>MKIFQNFLIVLLFCPILLTTACSEPEPTASAPKKKWIAAVDTTFIPMAFINDRNEKDGFEVDLIHAIAEEAGHEVEIIDVEWGGLFGGLITGKFDMLISSITILEERKKKFAFSIPYLESGVALLARKDLGEISGLEDLESKDGLAGAQINTTSYFYLNQFEKVPQKAYEKIGHALIDLINGGIVAVLGDTTQINYFYNQNEELRQISHIVGQRLTSESYGIVFRQDSAELIHTVNSAITALVEKGRLKELHDKWNLGEFATVPTPQSKTK</sequence>
<dbReference type="SMART" id="SM00079">
    <property type="entry name" value="PBPe"/>
    <property type="match status" value="1"/>
</dbReference>
<dbReference type="Proteomes" id="UP000594464">
    <property type="component" value="Chromosome"/>
</dbReference>
<evidence type="ECO:0000256" key="2">
    <source>
        <dbReference type="ARBA" id="ARBA00010333"/>
    </source>
</evidence>
<evidence type="ECO:0000256" key="1">
    <source>
        <dbReference type="ARBA" id="ARBA00004196"/>
    </source>
</evidence>
<dbReference type="SMART" id="SM00062">
    <property type="entry name" value="PBPb"/>
    <property type="match status" value="1"/>
</dbReference>
<feature type="domain" description="Solute-binding protein family 3/N-terminal" evidence="6">
    <location>
        <begin position="35"/>
        <end position="259"/>
    </location>
</feature>
<dbReference type="Pfam" id="PF00497">
    <property type="entry name" value="SBP_bac_3"/>
    <property type="match status" value="1"/>
</dbReference>
<evidence type="ECO:0000259" key="6">
    <source>
        <dbReference type="SMART" id="SM00062"/>
    </source>
</evidence>
<dbReference type="InterPro" id="IPR001638">
    <property type="entry name" value="Solute-binding_3/MltF_N"/>
</dbReference>
<comment type="subcellular location">
    <subcellularLocation>
        <location evidence="1">Cell envelope</location>
    </subcellularLocation>
</comment>
<dbReference type="Gene3D" id="3.40.190.10">
    <property type="entry name" value="Periplasmic binding protein-like II"/>
    <property type="match status" value="2"/>
</dbReference>
<dbReference type="AlphaFoldDB" id="A0A7T0C0P4"/>
<dbReference type="KEGG" id="nva:G3M78_02775"/>
<dbReference type="InterPro" id="IPR001320">
    <property type="entry name" value="Iontro_rcpt_C"/>
</dbReference>
<comment type="similarity">
    <text evidence="2 4">Belongs to the bacterial solute-binding protein 3 family.</text>
</comment>
<dbReference type="PROSITE" id="PS01039">
    <property type="entry name" value="SBP_BACTERIAL_3"/>
    <property type="match status" value="1"/>
</dbReference>
<dbReference type="GO" id="GO:0016020">
    <property type="term" value="C:membrane"/>
    <property type="evidence" value="ECO:0007669"/>
    <property type="project" value="InterPro"/>
</dbReference>
<dbReference type="EMBL" id="CP048620">
    <property type="protein sequence ID" value="QPJ64375.1"/>
    <property type="molecule type" value="Genomic_DNA"/>
</dbReference>
<protein>
    <submittedName>
        <fullName evidence="8">Transporter substrate-binding domain-containing protein</fullName>
    </submittedName>
</protein>
<reference evidence="9" key="1">
    <citation type="submission" date="2020-02" db="EMBL/GenBank/DDBJ databases">
        <title>Genomic and physiological characterization of two novel Nitrospinaceae genera.</title>
        <authorList>
            <person name="Mueller A.J."/>
            <person name="Jung M.-Y."/>
            <person name="Strachan C.R."/>
            <person name="Herbold C.W."/>
            <person name="Kirkegaard R.H."/>
            <person name="Daims H."/>
        </authorList>
    </citation>
    <scope>NUCLEOTIDE SEQUENCE [LARGE SCALE GENOMIC DNA]</scope>
</reference>
<evidence type="ECO:0000256" key="3">
    <source>
        <dbReference type="ARBA" id="ARBA00022729"/>
    </source>
</evidence>
<dbReference type="PANTHER" id="PTHR35936">
    <property type="entry name" value="MEMBRANE-BOUND LYTIC MUREIN TRANSGLYCOSYLASE F"/>
    <property type="match status" value="1"/>
</dbReference>
<dbReference type="GO" id="GO:0015276">
    <property type="term" value="F:ligand-gated monoatomic ion channel activity"/>
    <property type="evidence" value="ECO:0007669"/>
    <property type="project" value="InterPro"/>
</dbReference>
<gene>
    <name evidence="8" type="ORF">G3M78_02775</name>
</gene>
<evidence type="ECO:0000313" key="8">
    <source>
        <dbReference type="EMBL" id="QPJ64375.1"/>
    </source>
</evidence>
<evidence type="ECO:0000256" key="5">
    <source>
        <dbReference type="SAM" id="SignalP"/>
    </source>
</evidence>
<evidence type="ECO:0000256" key="4">
    <source>
        <dbReference type="RuleBase" id="RU003744"/>
    </source>
</evidence>
<evidence type="ECO:0000259" key="7">
    <source>
        <dbReference type="SMART" id="SM00079"/>
    </source>
</evidence>
<dbReference type="SUPFAM" id="SSF53850">
    <property type="entry name" value="Periplasmic binding protein-like II"/>
    <property type="match status" value="1"/>
</dbReference>
<feature type="signal peptide" evidence="5">
    <location>
        <begin position="1"/>
        <end position="23"/>
    </location>
</feature>
<dbReference type="PANTHER" id="PTHR35936:SF17">
    <property type="entry name" value="ARGININE-BINDING EXTRACELLULAR PROTEIN ARTP"/>
    <property type="match status" value="1"/>
</dbReference>
<feature type="chain" id="PRO_5032606738" evidence="5">
    <location>
        <begin position="24"/>
        <end position="271"/>
    </location>
</feature>
<name>A0A7T0C0P4_9BACT</name>
<organism evidence="8 9">
    <name type="scientific">Candidatus Nitrohelix vancouverensis</name>
    <dbReference type="NCBI Taxonomy" id="2705534"/>
    <lineage>
        <taxon>Bacteria</taxon>
        <taxon>Pseudomonadati</taxon>
        <taxon>Nitrospinota/Tectimicrobiota group</taxon>
        <taxon>Nitrospinota</taxon>
        <taxon>Nitrospinia</taxon>
        <taxon>Nitrospinales</taxon>
        <taxon>Nitrospinaceae</taxon>
        <taxon>Candidatus Nitrohelix</taxon>
    </lineage>
</organism>
<dbReference type="GO" id="GO:0030313">
    <property type="term" value="C:cell envelope"/>
    <property type="evidence" value="ECO:0007669"/>
    <property type="project" value="UniProtKB-SubCell"/>
</dbReference>
<proteinExistence type="inferred from homology"/>
<feature type="domain" description="Ionotropic glutamate receptor C-terminal" evidence="7">
    <location>
        <begin position="42"/>
        <end position="258"/>
    </location>
</feature>
<accession>A0A7T0C0P4</accession>
<dbReference type="PROSITE" id="PS51257">
    <property type="entry name" value="PROKAR_LIPOPROTEIN"/>
    <property type="match status" value="1"/>
</dbReference>